<organism evidence="3">
    <name type="scientific">freshwater metagenome</name>
    <dbReference type="NCBI Taxonomy" id="449393"/>
    <lineage>
        <taxon>unclassified sequences</taxon>
        <taxon>metagenomes</taxon>
        <taxon>ecological metagenomes</taxon>
    </lineage>
</organism>
<dbReference type="InterPro" id="IPR050445">
    <property type="entry name" value="Bact_polysacc_biosynth/exp"/>
</dbReference>
<dbReference type="EMBL" id="CAEZSR010000010">
    <property type="protein sequence ID" value="CAB4543802.1"/>
    <property type="molecule type" value="Genomic_DNA"/>
</dbReference>
<name>A0A6J6BXJ0_9ZZZZ</name>
<keyword evidence="1" id="KW-0175">Coiled coil</keyword>
<feature type="coiled-coil region" evidence="1">
    <location>
        <begin position="151"/>
        <end position="205"/>
    </location>
</feature>
<gene>
    <name evidence="3" type="ORF">UFOPK1493_00493</name>
</gene>
<dbReference type="AlphaFoldDB" id="A0A6J6BXJ0"/>
<evidence type="ECO:0000256" key="1">
    <source>
        <dbReference type="SAM" id="Coils"/>
    </source>
</evidence>
<sequence length="615" mass="65469">MSNPSALAAVRRRWWVVALLTAVGAGLGALPEPATVEEESLTTTYSATHTLLLNNQELAYSSSTAISPSQIRLFALNGEVPERVAEQIGFDGSRAELASQVQVDFDQETGALTFSTTQDTAEQAVLVADTFAEVTNSYLTTRQDELNGKRIVAATTRVDMLREKANELSAQLAANPTDVAVAADADALQSQLSVAIQQRDQLTDTPAILSFTTLASAEPVAIEQSSGLSTPRSRTTRGALGGIAGLALGLGVAVVLGRLDRRLRSPQQAEDVTGLRARVIVPKATDDKQAQAIVMSGRHDSLSDAYRTLRNVVGFVHTSLPAVERGRIALIVSPGPGEGKTTLASNLAATFAETGAKTIAVNTDFRRPQLSNRLVDTSFAPSAYTLDDLGWVEPTQLLRSTKVRHLSLLDLGGLGPPGELARETAALLPALAETHDQIVIDSSPVTATAEVLELVPMADVIIVVVRLNRTQLESAQRTITILRDLTTAPLLLVISGMKQDRTDYYYDDTDRRKSAKQGDNKGRRADTAGRGATPPPPAPLGPTGVARPTTGTPSGGIPRPTGTLRPPLDPNDPLAKLDAMTRLDGTPPRSSNRAAELNIDEIDEFLRQQPPSPPR</sequence>
<feature type="compositionally biased region" description="Basic and acidic residues" evidence="2">
    <location>
        <begin position="508"/>
        <end position="527"/>
    </location>
</feature>
<reference evidence="3" key="1">
    <citation type="submission" date="2020-05" db="EMBL/GenBank/DDBJ databases">
        <authorList>
            <person name="Chiriac C."/>
            <person name="Salcher M."/>
            <person name="Ghai R."/>
            <person name="Kavagutti S V."/>
        </authorList>
    </citation>
    <scope>NUCLEOTIDE SEQUENCE</scope>
</reference>
<proteinExistence type="predicted"/>
<feature type="region of interest" description="Disordered" evidence="2">
    <location>
        <begin position="508"/>
        <end position="615"/>
    </location>
</feature>
<evidence type="ECO:0000313" key="3">
    <source>
        <dbReference type="EMBL" id="CAB4543802.1"/>
    </source>
</evidence>
<dbReference type="SUPFAM" id="SSF52540">
    <property type="entry name" value="P-loop containing nucleoside triphosphate hydrolases"/>
    <property type="match status" value="1"/>
</dbReference>
<dbReference type="PANTHER" id="PTHR32309">
    <property type="entry name" value="TYROSINE-PROTEIN KINASE"/>
    <property type="match status" value="1"/>
</dbReference>
<dbReference type="PANTHER" id="PTHR32309:SF31">
    <property type="entry name" value="CAPSULAR EXOPOLYSACCHARIDE FAMILY"/>
    <property type="match status" value="1"/>
</dbReference>
<protein>
    <submittedName>
        <fullName evidence="3">Unannotated protein</fullName>
    </submittedName>
</protein>
<accession>A0A6J6BXJ0</accession>
<dbReference type="InterPro" id="IPR027417">
    <property type="entry name" value="P-loop_NTPase"/>
</dbReference>
<dbReference type="Gene3D" id="3.40.50.300">
    <property type="entry name" value="P-loop containing nucleotide triphosphate hydrolases"/>
    <property type="match status" value="1"/>
</dbReference>
<evidence type="ECO:0000256" key="2">
    <source>
        <dbReference type="SAM" id="MobiDB-lite"/>
    </source>
</evidence>